<dbReference type="RefSeq" id="XP_025599565.1">
    <property type="nucleotide sequence ID" value="XM_025740133.1"/>
</dbReference>
<reference evidence="7 8" key="1">
    <citation type="journal article" date="2018" name="Mol. Biol. Evol.">
        <title>Broad Genomic Sampling Reveals a Smut Pathogenic Ancestry of the Fungal Clade Ustilaginomycotina.</title>
        <authorList>
            <person name="Kijpornyongpan T."/>
            <person name="Mondo S.J."/>
            <person name="Barry K."/>
            <person name="Sandor L."/>
            <person name="Lee J."/>
            <person name="Lipzen A."/>
            <person name="Pangilinan J."/>
            <person name="LaButti K."/>
            <person name="Hainaut M."/>
            <person name="Henrissat B."/>
            <person name="Grigoriev I.V."/>
            <person name="Spatafora J.W."/>
            <person name="Aime M.C."/>
        </authorList>
    </citation>
    <scope>NUCLEOTIDE SEQUENCE [LARGE SCALE GENOMIC DNA]</scope>
    <source>
        <strain evidence="7 8">MCA 4186</strain>
    </source>
</reference>
<proteinExistence type="inferred from homology"/>
<dbReference type="Pfam" id="PF04828">
    <property type="entry name" value="GFA"/>
    <property type="match status" value="1"/>
</dbReference>
<dbReference type="Proteomes" id="UP000245946">
    <property type="component" value="Unassembled WGS sequence"/>
</dbReference>
<feature type="domain" description="CENP-V/GFA" evidence="6">
    <location>
        <begin position="7"/>
        <end position="158"/>
    </location>
</feature>
<dbReference type="PANTHER" id="PTHR33337">
    <property type="entry name" value="GFA DOMAIN-CONTAINING PROTEIN"/>
    <property type="match status" value="1"/>
</dbReference>
<evidence type="ECO:0000313" key="8">
    <source>
        <dbReference type="Proteomes" id="UP000245946"/>
    </source>
</evidence>
<dbReference type="STRING" id="58919.A0A316ZD93"/>
<dbReference type="EMBL" id="KZ819288">
    <property type="protein sequence ID" value="PWN99286.1"/>
    <property type="molecule type" value="Genomic_DNA"/>
</dbReference>
<keyword evidence="3" id="KW-0862">Zinc</keyword>
<dbReference type="GO" id="GO:0016846">
    <property type="term" value="F:carbon-sulfur lyase activity"/>
    <property type="evidence" value="ECO:0007669"/>
    <property type="project" value="InterPro"/>
</dbReference>
<protein>
    <recommendedName>
        <fullName evidence="6">CENP-V/GFA domain-containing protein</fullName>
    </recommendedName>
</protein>
<comment type="similarity">
    <text evidence="1">Belongs to the Gfa family.</text>
</comment>
<dbReference type="OrthoDB" id="9970124at2759"/>
<organism evidence="7 8">
    <name type="scientific">Tilletiopsis washingtonensis</name>
    <dbReference type="NCBI Taxonomy" id="58919"/>
    <lineage>
        <taxon>Eukaryota</taxon>
        <taxon>Fungi</taxon>
        <taxon>Dikarya</taxon>
        <taxon>Basidiomycota</taxon>
        <taxon>Ustilaginomycotina</taxon>
        <taxon>Exobasidiomycetes</taxon>
        <taxon>Entylomatales</taxon>
        <taxon>Entylomatales incertae sedis</taxon>
        <taxon>Tilletiopsis</taxon>
    </lineage>
</organism>
<keyword evidence="2" id="KW-0479">Metal-binding</keyword>
<keyword evidence="4" id="KW-0456">Lyase</keyword>
<dbReference type="GO" id="GO:0046872">
    <property type="term" value="F:metal ion binding"/>
    <property type="evidence" value="ECO:0007669"/>
    <property type="project" value="UniProtKB-KW"/>
</dbReference>
<dbReference type="InterPro" id="IPR006913">
    <property type="entry name" value="CENP-V/GFA"/>
</dbReference>
<sequence>MGEALSAQGHCACGALSYTLTLSGPPRLSAYCHCTRCQRFNGAPFVHTMHLPYAAVQWHPSPPAPPPRQARPDGAWSEKTHVFEAMKERKWKLRCSECGSPMGSWNAAKGQWSIWRPTLVRKPAPGEEQGARSHYTGPPDAPEALLELLRPTHHQFYGAWRAIDVEDGLEKWTGYQGQSDRVG</sequence>
<dbReference type="SUPFAM" id="SSF51316">
    <property type="entry name" value="Mss4-like"/>
    <property type="match status" value="1"/>
</dbReference>
<evidence type="ECO:0000313" key="7">
    <source>
        <dbReference type="EMBL" id="PWN99286.1"/>
    </source>
</evidence>
<evidence type="ECO:0000256" key="5">
    <source>
        <dbReference type="SAM" id="MobiDB-lite"/>
    </source>
</evidence>
<evidence type="ECO:0000256" key="4">
    <source>
        <dbReference type="ARBA" id="ARBA00023239"/>
    </source>
</evidence>
<dbReference type="GeneID" id="37267679"/>
<gene>
    <name evidence="7" type="ORF">FA09DRAFT_295721</name>
</gene>
<evidence type="ECO:0000256" key="3">
    <source>
        <dbReference type="ARBA" id="ARBA00022833"/>
    </source>
</evidence>
<feature type="region of interest" description="Disordered" evidence="5">
    <location>
        <begin position="123"/>
        <end position="142"/>
    </location>
</feature>
<dbReference type="PROSITE" id="PS51891">
    <property type="entry name" value="CENP_V_GFA"/>
    <property type="match status" value="1"/>
</dbReference>
<dbReference type="Gene3D" id="3.90.1590.10">
    <property type="entry name" value="glutathione-dependent formaldehyde- activating enzyme (gfa)"/>
    <property type="match status" value="1"/>
</dbReference>
<dbReference type="PANTHER" id="PTHR33337:SF40">
    <property type="entry name" value="CENP-V_GFA DOMAIN-CONTAINING PROTEIN-RELATED"/>
    <property type="match status" value="1"/>
</dbReference>
<evidence type="ECO:0000256" key="2">
    <source>
        <dbReference type="ARBA" id="ARBA00022723"/>
    </source>
</evidence>
<evidence type="ECO:0000259" key="6">
    <source>
        <dbReference type="PROSITE" id="PS51891"/>
    </source>
</evidence>
<accession>A0A316ZD93</accession>
<evidence type="ECO:0000256" key="1">
    <source>
        <dbReference type="ARBA" id="ARBA00005495"/>
    </source>
</evidence>
<keyword evidence="8" id="KW-1185">Reference proteome</keyword>
<dbReference type="AlphaFoldDB" id="A0A316ZD93"/>
<dbReference type="InterPro" id="IPR011057">
    <property type="entry name" value="Mss4-like_sf"/>
</dbReference>
<name>A0A316ZD93_9BASI</name>